<dbReference type="EMBL" id="LJPM01000317">
    <property type="protein sequence ID" value="KPW18439.1"/>
    <property type="molecule type" value="Genomic_DNA"/>
</dbReference>
<reference evidence="1 2" key="1">
    <citation type="submission" date="2015-09" db="EMBL/GenBank/DDBJ databases">
        <title>Genome announcement of multiple Pseudomonas syringae strains.</title>
        <authorList>
            <person name="Thakur S."/>
            <person name="Wang P.W."/>
            <person name="Gong Y."/>
            <person name="Weir B.S."/>
            <person name="Guttman D.S."/>
        </authorList>
    </citation>
    <scope>NUCLEOTIDE SEQUENCE [LARGE SCALE GENOMIC DNA]</scope>
    <source>
        <strain evidence="1 2">ICMP2802</strain>
    </source>
</reference>
<dbReference type="RefSeq" id="WP_004406598.1">
    <property type="nucleotide sequence ID" value="NZ_LGAR01000055.1"/>
</dbReference>
<proteinExistence type="predicted"/>
<evidence type="ECO:0000313" key="2">
    <source>
        <dbReference type="Proteomes" id="UP000050297"/>
    </source>
</evidence>
<dbReference type="Proteomes" id="UP000050297">
    <property type="component" value="Unassembled WGS sequence"/>
</dbReference>
<sequence>MPVPRLRVFAGPNGSGKSTIKRILDPDLIYIYVNADDLEREAGDNGFIDLSPFSIEDDQQAFRAFFSSHPLIERERLACQADHFFVTAQSLLIEGITFTSYHASVVADFIRHQLLVQSASFTFETVMSDRSKVEFIKKAKAMGYRTYLYVVATENPSININRIAIRVGEGGHNVTPEKVHARYHRCLALLPEAIQATSRAYLFDNSGDTAELEAEITDASIVEYKIDEVPEWCKVAIEGLERLIDPEP</sequence>
<comment type="caution">
    <text evidence="1">The sequence shown here is derived from an EMBL/GenBank/DDBJ whole genome shotgun (WGS) entry which is preliminary data.</text>
</comment>
<dbReference type="PANTHER" id="PTHR39206">
    <property type="entry name" value="SLL8004 PROTEIN"/>
    <property type="match status" value="1"/>
</dbReference>
<organism evidence="1 2">
    <name type="scientific">Pseudomonas syringae pv. aceris</name>
    <dbReference type="NCBI Taxonomy" id="199198"/>
    <lineage>
        <taxon>Bacteria</taxon>
        <taxon>Pseudomonadati</taxon>
        <taxon>Pseudomonadota</taxon>
        <taxon>Gammaproteobacteria</taxon>
        <taxon>Pseudomonadales</taxon>
        <taxon>Pseudomonadaceae</taxon>
        <taxon>Pseudomonas</taxon>
        <taxon>Pseudomonas syringae</taxon>
    </lineage>
</organism>
<dbReference type="AlphaFoldDB" id="A0A0L8IUY2"/>
<dbReference type="SUPFAM" id="SSF52540">
    <property type="entry name" value="P-loop containing nucleoside triphosphate hydrolases"/>
    <property type="match status" value="1"/>
</dbReference>
<dbReference type="InterPro" id="IPR027417">
    <property type="entry name" value="P-loop_NTPase"/>
</dbReference>
<protein>
    <submittedName>
        <fullName evidence="1">Uncharacterized protein</fullName>
    </submittedName>
</protein>
<dbReference type="PANTHER" id="PTHR39206:SF1">
    <property type="entry name" value="SLL8004 PROTEIN"/>
    <property type="match status" value="1"/>
</dbReference>
<evidence type="ECO:0000313" key="1">
    <source>
        <dbReference type="EMBL" id="KPW18439.1"/>
    </source>
</evidence>
<dbReference type="Gene3D" id="3.40.50.300">
    <property type="entry name" value="P-loop containing nucleotide triphosphate hydrolases"/>
    <property type="match status" value="1"/>
</dbReference>
<gene>
    <name evidence="1" type="ORF">ALO91_02112</name>
</gene>
<dbReference type="PATRIC" id="fig|199198.4.peg.4486"/>
<accession>A0A0L8IUY2</accession>
<name>A0A0L8IUY2_PSESX</name>